<evidence type="ECO:0000313" key="2">
    <source>
        <dbReference type="EMBL" id="KAJ1112414.1"/>
    </source>
</evidence>
<dbReference type="EMBL" id="JANPWB010000012">
    <property type="protein sequence ID" value="KAJ1112414.1"/>
    <property type="molecule type" value="Genomic_DNA"/>
</dbReference>
<sequence length="424" mass="46047">MSKRRRARMRYLQVGDVVLLKNRHSGGKFQTLFEPKVWTVTRVKGTLITAMRKNETVTRNILWFKLYHGKPRESERLEVSNEPCLGDEESVRTGPVQAGEDSEERYNTSLTAPDRREERIGAEVPSAEVTSAFGQRGGMDRYSLRPRTSAPEKLKDYVRSGKGRTGRPLRRRRLVCLPCLRASDRAPGREWRGQPEGRSRVPGAPGLGLRTAPAPAAESERSQGAAAAAALVPPTGGGSRRRTGGGRVAAGPRSAAEGPPRAVWRLRSGKGRTGRPLRRRRLVCLPCLRASDRAPGREWRGQPEGRTRVPGAPGLGLRTAPAPAAESERSQGAAAAAALVPPTGGGSRRRTGGGRVAAGPRSAAEGPPRADTEPLRKLYLKKQALLRHLQIPVKTQLKCTAPEPHERINSISKNENTRGAKIAP</sequence>
<feature type="compositionally biased region" description="Low complexity" evidence="1">
    <location>
        <begin position="225"/>
        <end position="234"/>
    </location>
</feature>
<reference evidence="2" key="1">
    <citation type="journal article" date="2022" name="bioRxiv">
        <title>Sequencing and chromosome-scale assembly of the giantPleurodeles waltlgenome.</title>
        <authorList>
            <person name="Brown T."/>
            <person name="Elewa A."/>
            <person name="Iarovenko S."/>
            <person name="Subramanian E."/>
            <person name="Araus A.J."/>
            <person name="Petzold A."/>
            <person name="Susuki M."/>
            <person name="Suzuki K.-i.T."/>
            <person name="Hayashi T."/>
            <person name="Toyoda A."/>
            <person name="Oliveira C."/>
            <person name="Osipova E."/>
            <person name="Leigh N.D."/>
            <person name="Simon A."/>
            <person name="Yun M.H."/>
        </authorList>
    </citation>
    <scope>NUCLEOTIDE SEQUENCE</scope>
    <source>
        <strain evidence="2">20211129_DDA</strain>
        <tissue evidence="2">Liver</tissue>
    </source>
</reference>
<evidence type="ECO:0000256" key="1">
    <source>
        <dbReference type="SAM" id="MobiDB-lite"/>
    </source>
</evidence>
<feature type="region of interest" description="Disordered" evidence="1">
    <location>
        <begin position="78"/>
        <end position="109"/>
    </location>
</feature>
<feature type="region of interest" description="Disordered" evidence="1">
    <location>
        <begin position="293"/>
        <end position="375"/>
    </location>
</feature>
<protein>
    <submittedName>
        <fullName evidence="2">Uncharacterized protein</fullName>
    </submittedName>
</protein>
<comment type="caution">
    <text evidence="2">The sequence shown here is derived from an EMBL/GenBank/DDBJ whole genome shotgun (WGS) entry which is preliminary data.</text>
</comment>
<organism evidence="2 3">
    <name type="scientific">Pleurodeles waltl</name>
    <name type="common">Iberian ribbed newt</name>
    <dbReference type="NCBI Taxonomy" id="8319"/>
    <lineage>
        <taxon>Eukaryota</taxon>
        <taxon>Metazoa</taxon>
        <taxon>Chordata</taxon>
        <taxon>Craniata</taxon>
        <taxon>Vertebrata</taxon>
        <taxon>Euteleostomi</taxon>
        <taxon>Amphibia</taxon>
        <taxon>Batrachia</taxon>
        <taxon>Caudata</taxon>
        <taxon>Salamandroidea</taxon>
        <taxon>Salamandridae</taxon>
        <taxon>Pleurodelinae</taxon>
        <taxon>Pleurodeles</taxon>
    </lineage>
</organism>
<gene>
    <name evidence="2" type="ORF">NDU88_000678</name>
</gene>
<feature type="compositionally biased region" description="Basic and acidic residues" evidence="1">
    <location>
        <begin position="293"/>
        <end position="307"/>
    </location>
</feature>
<accession>A0AAV7NCM9</accession>
<dbReference type="AlphaFoldDB" id="A0AAV7NCM9"/>
<feature type="region of interest" description="Disordered" evidence="1">
    <location>
        <begin position="397"/>
        <end position="424"/>
    </location>
</feature>
<dbReference type="Proteomes" id="UP001066276">
    <property type="component" value="Chromosome 8"/>
</dbReference>
<feature type="region of interest" description="Disordered" evidence="1">
    <location>
        <begin position="185"/>
        <end position="262"/>
    </location>
</feature>
<name>A0AAV7NCM9_PLEWA</name>
<keyword evidence="3" id="KW-1185">Reference proteome</keyword>
<feature type="region of interest" description="Disordered" evidence="1">
    <location>
        <begin position="135"/>
        <end position="166"/>
    </location>
</feature>
<feature type="compositionally biased region" description="Basic and acidic residues" evidence="1">
    <location>
        <begin position="185"/>
        <end position="199"/>
    </location>
</feature>
<feature type="compositionally biased region" description="Basic and acidic residues" evidence="1">
    <location>
        <begin position="150"/>
        <end position="159"/>
    </location>
</feature>
<evidence type="ECO:0000313" key="3">
    <source>
        <dbReference type="Proteomes" id="UP001066276"/>
    </source>
</evidence>
<proteinExistence type="predicted"/>
<feature type="compositionally biased region" description="Low complexity" evidence="1">
    <location>
        <begin position="333"/>
        <end position="342"/>
    </location>
</feature>